<name>A0A174U1R2_9CLOT</name>
<gene>
    <name evidence="1" type="ORF">ERS852568_02060</name>
</gene>
<reference evidence="1 2" key="1">
    <citation type="submission" date="2015-09" db="EMBL/GenBank/DDBJ databases">
        <authorList>
            <consortium name="Pathogen Informatics"/>
        </authorList>
    </citation>
    <scope>NUCLEOTIDE SEQUENCE [LARGE SCALE GENOMIC DNA]</scope>
    <source>
        <strain evidence="1 2">2789STDY5834956</strain>
    </source>
</reference>
<organism evidence="1 2">
    <name type="scientific">Clostridium baratii</name>
    <dbReference type="NCBI Taxonomy" id="1561"/>
    <lineage>
        <taxon>Bacteria</taxon>
        <taxon>Bacillati</taxon>
        <taxon>Bacillota</taxon>
        <taxon>Clostridia</taxon>
        <taxon>Eubacteriales</taxon>
        <taxon>Clostridiaceae</taxon>
        <taxon>Clostridium</taxon>
    </lineage>
</organism>
<sequence>MKNIQDVMIEMDNLSKEIVTKMSDEINEEFVADESAEAAEAAEIAEVEERAVLRPQTRRSVEFSCSIVLPNQHRKRDIIKRDELTKVLFDLGCLDCIVVPTCEGITGTPRYEVKIVGCIPFTVNVPVKKQRNQCVEKEYTRHCLMGMEENIEEFSNDERNEYSRCSREDHVVLCCSNSVCVNETVCYRCNREQAAIACFIVKQKLKNCRCVKVRNLRVRQDNENSLIIVTGRFELPNCNMPSRVVWDCD</sequence>
<evidence type="ECO:0008006" key="3">
    <source>
        <dbReference type="Google" id="ProtNLM"/>
    </source>
</evidence>
<dbReference type="AlphaFoldDB" id="A0A174U1R2"/>
<dbReference type="RefSeq" id="WP_055207898.1">
    <property type="nucleotide sequence ID" value="NZ_CZBO01000003.1"/>
</dbReference>
<accession>A0A174U1R2</accession>
<evidence type="ECO:0000313" key="1">
    <source>
        <dbReference type="EMBL" id="CUQ13560.1"/>
    </source>
</evidence>
<proteinExistence type="predicted"/>
<evidence type="ECO:0000313" key="2">
    <source>
        <dbReference type="Proteomes" id="UP000095563"/>
    </source>
</evidence>
<dbReference type="EMBL" id="CZBO01000003">
    <property type="protein sequence ID" value="CUQ13560.1"/>
    <property type="molecule type" value="Genomic_DNA"/>
</dbReference>
<dbReference type="Proteomes" id="UP000095563">
    <property type="component" value="Unassembled WGS sequence"/>
</dbReference>
<protein>
    <recommendedName>
        <fullName evidence="3">CryBP1 family protein</fullName>
    </recommendedName>
</protein>